<organism evidence="13 14">
    <name type="scientific">Ceraceosorus guamensis</name>
    <dbReference type="NCBI Taxonomy" id="1522189"/>
    <lineage>
        <taxon>Eukaryota</taxon>
        <taxon>Fungi</taxon>
        <taxon>Dikarya</taxon>
        <taxon>Basidiomycota</taxon>
        <taxon>Ustilaginomycotina</taxon>
        <taxon>Exobasidiomycetes</taxon>
        <taxon>Ceraceosorales</taxon>
        <taxon>Ceraceosoraceae</taxon>
        <taxon>Ceraceosorus</taxon>
    </lineage>
</organism>
<dbReference type="EC" id="3.4.11.21" evidence="4"/>
<dbReference type="STRING" id="1522189.A0A316W6Q4"/>
<keyword evidence="8 11" id="KW-0378">Hydrolase</keyword>
<dbReference type="GeneID" id="37038572"/>
<comment type="similarity">
    <text evidence="3 11">Belongs to the peptidase M18 family.</text>
</comment>
<dbReference type="GO" id="GO:0000324">
    <property type="term" value="C:fungal-type vacuole"/>
    <property type="evidence" value="ECO:0007669"/>
    <property type="project" value="TreeGrafter"/>
</dbReference>
<dbReference type="NCBIfam" id="NF002759">
    <property type="entry name" value="PRK02813.1"/>
    <property type="match status" value="1"/>
</dbReference>
<comment type="catalytic activity">
    <reaction evidence="1">
        <text>Release of an N-terminal aspartate or glutamate from a peptide, with a preference for aspartate.</text>
        <dbReference type="EC" id="3.4.11.21"/>
    </reaction>
</comment>
<protein>
    <recommendedName>
        <fullName evidence="4">aspartyl aminopeptidase</fullName>
        <ecNumber evidence="4">3.4.11.21</ecNumber>
    </recommendedName>
</protein>
<dbReference type="AlphaFoldDB" id="A0A316W6Q4"/>
<dbReference type="Gene3D" id="3.40.630.10">
    <property type="entry name" value="Zn peptidases"/>
    <property type="match status" value="1"/>
</dbReference>
<dbReference type="RefSeq" id="XP_025372750.1">
    <property type="nucleotide sequence ID" value="XM_025516702.1"/>
</dbReference>
<evidence type="ECO:0000256" key="6">
    <source>
        <dbReference type="ARBA" id="ARBA00022670"/>
    </source>
</evidence>
<evidence type="ECO:0000313" key="13">
    <source>
        <dbReference type="EMBL" id="PWN45590.1"/>
    </source>
</evidence>
<evidence type="ECO:0000256" key="9">
    <source>
        <dbReference type="ARBA" id="ARBA00022833"/>
    </source>
</evidence>
<evidence type="ECO:0000313" key="14">
    <source>
        <dbReference type="Proteomes" id="UP000245783"/>
    </source>
</evidence>
<dbReference type="OrthoDB" id="9880441at2759"/>
<dbReference type="Pfam" id="PF02127">
    <property type="entry name" value="Peptidase_M18"/>
    <property type="match status" value="1"/>
</dbReference>
<evidence type="ECO:0000256" key="3">
    <source>
        <dbReference type="ARBA" id="ARBA00008290"/>
    </source>
</evidence>
<evidence type="ECO:0000256" key="8">
    <source>
        <dbReference type="ARBA" id="ARBA00022801"/>
    </source>
</evidence>
<keyword evidence="14" id="KW-1185">Reference proteome</keyword>
<name>A0A316W6Q4_9BASI</name>
<dbReference type="Proteomes" id="UP000245783">
    <property type="component" value="Unassembled WGS sequence"/>
</dbReference>
<dbReference type="GO" id="GO:0008237">
    <property type="term" value="F:metallopeptidase activity"/>
    <property type="evidence" value="ECO:0007669"/>
    <property type="project" value="UniProtKB-KW"/>
</dbReference>
<dbReference type="EMBL" id="KZ819354">
    <property type="protein sequence ID" value="PWN45590.1"/>
    <property type="molecule type" value="Genomic_DNA"/>
</dbReference>
<proteinExistence type="inferred from homology"/>
<evidence type="ECO:0000256" key="5">
    <source>
        <dbReference type="ARBA" id="ARBA00022438"/>
    </source>
</evidence>
<sequence length="563" mass="61606">MLQRRLKSPVGCNKRRLGTSSANNGAHSTARHLLLPSQSIPRPAHNLLRPSLRLRNHVTQSPTIGSGYSLPLIVSSINSSLQTSPAQAFLKYSDASPTPFHATAVSAALLEKDGFVRLKEQDAWDGKIEAGGKYFFTRNQSAIVAFGVGKQFQPGVSGVHLVGAHTDSPNFHIKPVSKRTKEGYLQCGVETYGGGLWSTWFDRDLSLAGRVIVATTASQNAFESRLVKVDRTLLRIPTLAIHLNRSANDAFKFNQETEMVPILGLADKAKEALNAPAKTDEDAITGEPRMQEKHHSMLLELLAGELGVQVEQIQDFELSLYDTQKATIGGLNDEFIHAARLDNQMSCFCATTALIEATRGGSLSNSSSIQAIALFDNEEVGSVSTHGAESNMLSSTVRRLGSMSILGLESIKNEDHLHPTNYERSISKSFLISSDMAHGFHPNYSSFYEDNHRPKINGGVVIKTNAKQRYASTAPTTFLIRRIAKLASVPLQEFEVRNDMPCGSTIGPMMSKTGIRTVDLGSPQLSMHSIRETSGTKDVKYKIDLFAGFFRDFDKVDSELVVD</sequence>
<dbReference type="InterPro" id="IPR001948">
    <property type="entry name" value="Peptidase_M18"/>
</dbReference>
<dbReference type="Gene3D" id="2.30.250.10">
    <property type="entry name" value="Aminopeptidase i, Domain 2"/>
    <property type="match status" value="1"/>
</dbReference>
<feature type="region of interest" description="Disordered" evidence="12">
    <location>
        <begin position="1"/>
        <end position="26"/>
    </location>
</feature>
<dbReference type="PANTHER" id="PTHR28570:SF3">
    <property type="entry name" value="ASPARTYL AMINOPEPTIDASE"/>
    <property type="match status" value="1"/>
</dbReference>
<evidence type="ECO:0000256" key="11">
    <source>
        <dbReference type="RuleBase" id="RU004386"/>
    </source>
</evidence>
<dbReference type="InParanoid" id="A0A316W6Q4"/>
<evidence type="ECO:0000256" key="7">
    <source>
        <dbReference type="ARBA" id="ARBA00022723"/>
    </source>
</evidence>
<dbReference type="SUPFAM" id="SSF53187">
    <property type="entry name" value="Zn-dependent exopeptidases"/>
    <property type="match status" value="1"/>
</dbReference>
<keyword evidence="7 11" id="KW-0479">Metal-binding</keyword>
<dbReference type="FunFam" id="2.30.250.10:FF:000001">
    <property type="entry name" value="Aspartyl aminopeptidase 1"/>
    <property type="match status" value="1"/>
</dbReference>
<evidence type="ECO:0000256" key="10">
    <source>
        <dbReference type="ARBA" id="ARBA00023049"/>
    </source>
</evidence>
<feature type="compositionally biased region" description="Basic residues" evidence="12">
    <location>
        <begin position="1"/>
        <end position="17"/>
    </location>
</feature>
<reference evidence="13 14" key="1">
    <citation type="journal article" date="2018" name="Mol. Biol. Evol.">
        <title>Broad Genomic Sampling Reveals a Smut Pathogenic Ancestry of the Fungal Clade Ustilaginomycotina.</title>
        <authorList>
            <person name="Kijpornyongpan T."/>
            <person name="Mondo S.J."/>
            <person name="Barry K."/>
            <person name="Sandor L."/>
            <person name="Lee J."/>
            <person name="Lipzen A."/>
            <person name="Pangilinan J."/>
            <person name="LaButti K."/>
            <person name="Hainaut M."/>
            <person name="Henrissat B."/>
            <person name="Grigoriev I.V."/>
            <person name="Spatafora J.W."/>
            <person name="Aime M.C."/>
        </authorList>
    </citation>
    <scope>NUCLEOTIDE SEQUENCE [LARGE SCALE GENOMIC DNA]</scope>
    <source>
        <strain evidence="13 14">MCA 4658</strain>
    </source>
</reference>
<dbReference type="GO" id="GO:0008270">
    <property type="term" value="F:zinc ion binding"/>
    <property type="evidence" value="ECO:0007669"/>
    <property type="project" value="InterPro"/>
</dbReference>
<evidence type="ECO:0000256" key="4">
    <source>
        <dbReference type="ARBA" id="ARBA00011965"/>
    </source>
</evidence>
<comment type="cofactor">
    <cofactor evidence="2">
        <name>Zn(2+)</name>
        <dbReference type="ChEBI" id="CHEBI:29105"/>
    </cofactor>
</comment>
<dbReference type="CDD" id="cd05658">
    <property type="entry name" value="M18_DAP"/>
    <property type="match status" value="1"/>
</dbReference>
<dbReference type="InterPro" id="IPR023358">
    <property type="entry name" value="Peptidase_M18_dom2"/>
</dbReference>
<evidence type="ECO:0000256" key="12">
    <source>
        <dbReference type="SAM" id="MobiDB-lite"/>
    </source>
</evidence>
<keyword evidence="5 11" id="KW-0031">Aminopeptidase</keyword>
<dbReference type="GO" id="GO:0006508">
    <property type="term" value="P:proteolysis"/>
    <property type="evidence" value="ECO:0007669"/>
    <property type="project" value="UniProtKB-KW"/>
</dbReference>
<dbReference type="SUPFAM" id="SSF101821">
    <property type="entry name" value="Aminopeptidase/glucanase lid domain"/>
    <property type="match status" value="1"/>
</dbReference>
<keyword evidence="6 11" id="KW-0645">Protease</keyword>
<dbReference type="PRINTS" id="PR00932">
    <property type="entry name" value="AMINO1PTASE"/>
</dbReference>
<evidence type="ECO:0000256" key="2">
    <source>
        <dbReference type="ARBA" id="ARBA00001947"/>
    </source>
</evidence>
<evidence type="ECO:0000256" key="1">
    <source>
        <dbReference type="ARBA" id="ARBA00001335"/>
    </source>
</evidence>
<keyword evidence="9 11" id="KW-0862">Zinc</keyword>
<dbReference type="FunCoup" id="A0A316W6Q4">
    <property type="interactions" value="296"/>
</dbReference>
<dbReference type="GO" id="GO:0004177">
    <property type="term" value="F:aminopeptidase activity"/>
    <property type="evidence" value="ECO:0007669"/>
    <property type="project" value="UniProtKB-KW"/>
</dbReference>
<keyword evidence="10 11" id="KW-0482">Metalloprotease</keyword>
<accession>A0A316W6Q4</accession>
<dbReference type="PANTHER" id="PTHR28570">
    <property type="entry name" value="ASPARTYL AMINOPEPTIDASE"/>
    <property type="match status" value="1"/>
</dbReference>
<gene>
    <name evidence="13" type="ORF">IE81DRAFT_358392</name>
</gene>